<dbReference type="Proteomes" id="UP000433101">
    <property type="component" value="Unassembled WGS sequence"/>
</dbReference>
<evidence type="ECO:0000256" key="7">
    <source>
        <dbReference type="ARBA" id="ARBA00023136"/>
    </source>
</evidence>
<comment type="caution">
    <text evidence="10">The sequence shown here is derived from an EMBL/GenBank/DDBJ whole genome shotgun (WGS) entry which is preliminary data.</text>
</comment>
<dbReference type="InterPro" id="IPR000131">
    <property type="entry name" value="ATP_synth_F1_gsu"/>
</dbReference>
<organism evidence="10 11">
    <name type="scientific">Stappia sediminis</name>
    <dbReference type="NCBI Taxonomy" id="2692190"/>
    <lineage>
        <taxon>Bacteria</taxon>
        <taxon>Pseudomonadati</taxon>
        <taxon>Pseudomonadota</taxon>
        <taxon>Alphaproteobacteria</taxon>
        <taxon>Hyphomicrobiales</taxon>
        <taxon>Stappiaceae</taxon>
        <taxon>Stappia</taxon>
    </lineage>
</organism>
<evidence type="ECO:0008006" key="12">
    <source>
        <dbReference type="Google" id="ProtNLM"/>
    </source>
</evidence>
<dbReference type="GO" id="GO:0045259">
    <property type="term" value="C:proton-transporting ATP synthase complex"/>
    <property type="evidence" value="ECO:0007669"/>
    <property type="project" value="UniProtKB-KW"/>
</dbReference>
<dbReference type="PANTHER" id="PTHR11693:SF22">
    <property type="entry name" value="ATP SYNTHASE SUBUNIT GAMMA, MITOCHONDRIAL"/>
    <property type="match status" value="1"/>
</dbReference>
<protein>
    <recommendedName>
        <fullName evidence="12">F-type H+-transporting ATPase subunit gamma</fullName>
    </recommendedName>
</protein>
<keyword evidence="9" id="KW-0066">ATP synthesis</keyword>
<evidence type="ECO:0000256" key="1">
    <source>
        <dbReference type="ARBA" id="ARBA00003456"/>
    </source>
</evidence>
<keyword evidence="4" id="KW-0813">Transport</keyword>
<dbReference type="SUPFAM" id="SSF52943">
    <property type="entry name" value="ATP synthase (F1-ATPase), gamma subunit"/>
    <property type="match status" value="1"/>
</dbReference>
<keyword evidence="5" id="KW-0375">Hydrogen ion transport</keyword>
<evidence type="ECO:0000256" key="6">
    <source>
        <dbReference type="ARBA" id="ARBA00023065"/>
    </source>
</evidence>
<dbReference type="Gene3D" id="1.10.287.80">
    <property type="entry name" value="ATP synthase, gamma subunit, helix hairpin domain"/>
    <property type="match status" value="1"/>
</dbReference>
<dbReference type="RefSeq" id="WP_160777532.1">
    <property type="nucleotide sequence ID" value="NZ_WUMV01000010.1"/>
</dbReference>
<dbReference type="Gene3D" id="3.40.1380.10">
    <property type="match status" value="1"/>
</dbReference>
<evidence type="ECO:0000256" key="4">
    <source>
        <dbReference type="ARBA" id="ARBA00022448"/>
    </source>
</evidence>
<evidence type="ECO:0000256" key="8">
    <source>
        <dbReference type="ARBA" id="ARBA00023196"/>
    </source>
</evidence>
<sequence length="274" mass="30190">MTQLSRIKAQLESLSELDELVGALRSMAAWRAREAQDAFPGTRAYCRIIERAIAEISPLVKAPEPPAQSNGSLLVVSSENGFVGGFNNRLVEKALDIREAREKLIIVGRRGLAAAKEKGVEPDLFLPMTSHVAGITPLARRITARFDTVVSARIVFARYMQGASYNTEAKRVLPLDTSLRAKDVPGIPPLHHLPPEDLLRELANQYLFAEIAHALMESLASENGARLRTMEYASQNIGDKIDDMKKEERIVRQEVTTSDMLDVITGAEAVSQES</sequence>
<dbReference type="PRINTS" id="PR00126">
    <property type="entry name" value="ATPASEGAMMA"/>
</dbReference>
<evidence type="ECO:0000256" key="5">
    <source>
        <dbReference type="ARBA" id="ARBA00022781"/>
    </source>
</evidence>
<dbReference type="GO" id="GO:0046933">
    <property type="term" value="F:proton-transporting ATP synthase activity, rotational mechanism"/>
    <property type="evidence" value="ECO:0007669"/>
    <property type="project" value="InterPro"/>
</dbReference>
<dbReference type="InterPro" id="IPR035968">
    <property type="entry name" value="ATP_synth_F1_ATPase_gsu"/>
</dbReference>
<comment type="similarity">
    <text evidence="3">Belongs to the ATPase gamma chain family.</text>
</comment>
<evidence type="ECO:0000313" key="11">
    <source>
        <dbReference type="Proteomes" id="UP000433101"/>
    </source>
</evidence>
<accession>A0A7X3LY71</accession>
<keyword evidence="11" id="KW-1185">Reference proteome</keyword>
<dbReference type="EMBL" id="WUMV01000010">
    <property type="protein sequence ID" value="MXN67282.1"/>
    <property type="molecule type" value="Genomic_DNA"/>
</dbReference>
<comment type="function">
    <text evidence="1">Produces ATP from ADP in the presence of a proton gradient across the membrane. The gamma chain is believed to be important in regulating ATPase activity and the flow of protons through the CF(0) complex.</text>
</comment>
<dbReference type="PANTHER" id="PTHR11693">
    <property type="entry name" value="ATP SYNTHASE GAMMA CHAIN"/>
    <property type="match status" value="1"/>
</dbReference>
<reference evidence="10 11" key="1">
    <citation type="submission" date="2019-12" db="EMBL/GenBank/DDBJ databases">
        <authorList>
            <person name="Li M."/>
        </authorList>
    </citation>
    <scope>NUCLEOTIDE SEQUENCE [LARGE SCALE GENOMIC DNA]</scope>
    <source>
        <strain evidence="10 11">GBMRC 2046</strain>
    </source>
</reference>
<keyword evidence="7" id="KW-0472">Membrane</keyword>
<keyword evidence="6" id="KW-0406">Ion transport</keyword>
<dbReference type="AlphaFoldDB" id="A0A7X3LY71"/>
<evidence type="ECO:0000313" key="10">
    <source>
        <dbReference type="EMBL" id="MXN67282.1"/>
    </source>
</evidence>
<proteinExistence type="inferred from homology"/>
<evidence type="ECO:0000256" key="9">
    <source>
        <dbReference type="ARBA" id="ARBA00023310"/>
    </source>
</evidence>
<evidence type="ECO:0000256" key="2">
    <source>
        <dbReference type="ARBA" id="ARBA00004170"/>
    </source>
</evidence>
<gene>
    <name evidence="10" type="ORF">GR183_20430</name>
</gene>
<evidence type="ECO:0000256" key="3">
    <source>
        <dbReference type="ARBA" id="ARBA00007681"/>
    </source>
</evidence>
<dbReference type="Pfam" id="PF00231">
    <property type="entry name" value="ATP-synt"/>
    <property type="match status" value="1"/>
</dbReference>
<comment type="subcellular location">
    <subcellularLocation>
        <location evidence="2">Membrane</location>
        <topology evidence="2">Peripheral membrane protein</topology>
    </subcellularLocation>
</comment>
<name>A0A7X3LY71_9HYPH</name>
<keyword evidence="8" id="KW-0139">CF(1)</keyword>